<evidence type="ECO:0000259" key="1">
    <source>
        <dbReference type="Pfam" id="PF25334"/>
    </source>
</evidence>
<reference evidence="2 3" key="1">
    <citation type="submission" date="2019-05" db="EMBL/GenBank/DDBJ databases">
        <title>Mikania micrantha, genome provides insights into the molecular mechanism of rapid growth.</title>
        <authorList>
            <person name="Liu B."/>
        </authorList>
    </citation>
    <scope>NUCLEOTIDE SEQUENCE [LARGE SCALE GENOMIC DNA]</scope>
    <source>
        <strain evidence="2">NLD-2019</strain>
        <tissue evidence="2">Leaf</tissue>
    </source>
</reference>
<dbReference type="InterPro" id="IPR009836">
    <property type="entry name" value="GRDP-like"/>
</dbReference>
<sequence length="500" mass="56400">MEKWEDPEWVEAQKIVVTTDLVTATKKHLKFLKAVYENSELYNGRVLEQAIFRYKYCWLPLLAKHSRSKVSDSQLVVPLDCEWIWHCHRLNPVRYMGDCKEMYGIILDPCGVVISSVEGYCSRVTEELWNTLYPHEPYQLQCLHLNDAKSRLHMSSPTTKYDLASAVNRQTSFYNQVSRTFMKDDIFLEGAIQRYKGFLHMIRTNKKTKSKNFCVPTYDIDLIWHTHQLHPRSYRNDMMQLLGNVLDHDDTDSDRTKGQKLDIGFNRTTKQWNVMYSTRYWRAGAMYMPPAQAQEHCIDPSLSSEIMFMEIMVEVIEIRGLSSKNESNFVLSIGKKQHDKLFKHNHHLSLCTDVEETRAVLFRCEPKGALLFDLLDGSSKSLGSCSIWLSELSSKLATPTWLNFETDVSMPITMCVVISTTPPNPMQHMDIKSEHNGNNHFIRSITGSVWMEAGACSGSGGCGGGCGGGGGGGGCRASCGGCRSSCGGGRCSSDGNCNGK</sequence>
<feature type="domain" description="GRDP C2" evidence="1">
    <location>
        <begin position="306"/>
        <end position="422"/>
    </location>
</feature>
<dbReference type="PANTHER" id="PTHR34365:SF15">
    <property type="entry name" value="GLYCINE-RICH DOMAIN-CONTAINING PROTEIN 1"/>
    <property type="match status" value="1"/>
</dbReference>
<dbReference type="InterPro" id="IPR057458">
    <property type="entry name" value="GRDP_C2"/>
</dbReference>
<comment type="caution">
    <text evidence="2">The sequence shown here is derived from an EMBL/GenBank/DDBJ whole genome shotgun (WGS) entry which is preliminary data.</text>
</comment>
<name>A0A5N6NEG0_9ASTR</name>
<dbReference type="Proteomes" id="UP000326396">
    <property type="component" value="Linkage Group LG2"/>
</dbReference>
<organism evidence="2 3">
    <name type="scientific">Mikania micrantha</name>
    <name type="common">bitter vine</name>
    <dbReference type="NCBI Taxonomy" id="192012"/>
    <lineage>
        <taxon>Eukaryota</taxon>
        <taxon>Viridiplantae</taxon>
        <taxon>Streptophyta</taxon>
        <taxon>Embryophyta</taxon>
        <taxon>Tracheophyta</taxon>
        <taxon>Spermatophyta</taxon>
        <taxon>Magnoliopsida</taxon>
        <taxon>eudicotyledons</taxon>
        <taxon>Gunneridae</taxon>
        <taxon>Pentapetalae</taxon>
        <taxon>asterids</taxon>
        <taxon>campanulids</taxon>
        <taxon>Asterales</taxon>
        <taxon>Asteraceae</taxon>
        <taxon>Asteroideae</taxon>
        <taxon>Heliantheae alliance</taxon>
        <taxon>Eupatorieae</taxon>
        <taxon>Mikania</taxon>
    </lineage>
</organism>
<dbReference type="Pfam" id="PF25334">
    <property type="entry name" value="C2_GRDP"/>
    <property type="match status" value="1"/>
</dbReference>
<gene>
    <name evidence="2" type="ORF">E3N88_23852</name>
</gene>
<evidence type="ECO:0000313" key="2">
    <source>
        <dbReference type="EMBL" id="KAD4586251.1"/>
    </source>
</evidence>
<proteinExistence type="predicted"/>
<dbReference type="AlphaFoldDB" id="A0A5N6NEG0"/>
<dbReference type="OrthoDB" id="2684236at2759"/>
<dbReference type="Pfam" id="PF07173">
    <property type="entry name" value="GRDP-like"/>
    <property type="match status" value="1"/>
</dbReference>
<keyword evidence="3" id="KW-1185">Reference proteome</keyword>
<accession>A0A5N6NEG0</accession>
<evidence type="ECO:0000313" key="3">
    <source>
        <dbReference type="Proteomes" id="UP000326396"/>
    </source>
</evidence>
<dbReference type="EMBL" id="SZYD01000012">
    <property type="protein sequence ID" value="KAD4586251.1"/>
    <property type="molecule type" value="Genomic_DNA"/>
</dbReference>
<protein>
    <recommendedName>
        <fullName evidence="1">GRDP C2 domain-containing protein</fullName>
    </recommendedName>
</protein>
<dbReference type="PANTHER" id="PTHR34365">
    <property type="entry name" value="ENOLASE (DUF1399)"/>
    <property type="match status" value="1"/>
</dbReference>